<feature type="region of interest" description="Disordered" evidence="1">
    <location>
        <begin position="72"/>
        <end position="122"/>
    </location>
</feature>
<feature type="domain" description="VWFA" evidence="2">
    <location>
        <begin position="186"/>
        <end position="362"/>
    </location>
</feature>
<feature type="compositionally biased region" description="Basic and acidic residues" evidence="1">
    <location>
        <begin position="111"/>
        <end position="122"/>
    </location>
</feature>
<dbReference type="InterPro" id="IPR011195">
    <property type="entry name" value="UCP010256"/>
</dbReference>
<dbReference type="EMBL" id="BAABAZ010000004">
    <property type="protein sequence ID" value="GAA4283258.1"/>
    <property type="molecule type" value="Genomic_DNA"/>
</dbReference>
<gene>
    <name evidence="3" type="ORF">GCM10022261_07890</name>
</gene>
<dbReference type="Proteomes" id="UP001501586">
    <property type="component" value="Unassembled WGS sequence"/>
</dbReference>
<accession>A0ABP8EH14</accession>
<comment type="caution">
    <text evidence="3">The sequence shown here is derived from an EMBL/GenBank/DDBJ whole genome shotgun (WGS) entry which is preliminary data.</text>
</comment>
<dbReference type="InterPro" id="IPR002035">
    <property type="entry name" value="VWF_A"/>
</dbReference>
<organism evidence="3 4">
    <name type="scientific">Brevibacterium daeguense</name>
    <dbReference type="NCBI Taxonomy" id="909936"/>
    <lineage>
        <taxon>Bacteria</taxon>
        <taxon>Bacillati</taxon>
        <taxon>Actinomycetota</taxon>
        <taxon>Actinomycetes</taxon>
        <taxon>Micrococcales</taxon>
        <taxon>Brevibacteriaceae</taxon>
        <taxon>Brevibacterium</taxon>
    </lineage>
</organism>
<dbReference type="SMART" id="SM00327">
    <property type="entry name" value="VWA"/>
    <property type="match status" value="1"/>
</dbReference>
<dbReference type="Pfam" id="PF05762">
    <property type="entry name" value="VWA_CoxE"/>
    <property type="match status" value="1"/>
</dbReference>
<dbReference type="PANTHER" id="PTHR39338">
    <property type="entry name" value="BLL5662 PROTEIN-RELATED"/>
    <property type="match status" value="1"/>
</dbReference>
<protein>
    <submittedName>
        <fullName evidence="3">VWA domain-containing protein</fullName>
    </submittedName>
</protein>
<dbReference type="PANTHER" id="PTHR39338:SF6">
    <property type="entry name" value="BLL5662 PROTEIN"/>
    <property type="match status" value="1"/>
</dbReference>
<dbReference type="RefSeq" id="WP_236865619.1">
    <property type="nucleotide sequence ID" value="NZ_BAABAZ010000004.1"/>
</dbReference>
<dbReference type="SUPFAM" id="SSF53300">
    <property type="entry name" value="vWA-like"/>
    <property type="match status" value="1"/>
</dbReference>
<evidence type="ECO:0000313" key="4">
    <source>
        <dbReference type="Proteomes" id="UP001501586"/>
    </source>
</evidence>
<evidence type="ECO:0000259" key="2">
    <source>
        <dbReference type="SMART" id="SM00327"/>
    </source>
</evidence>
<sequence length="367" mass="40179">MRYSDLLVEFGRRLRAAGVDAGPVQVRTMVQAVALLDPLDPADVRMASRAACCTAPEQIAVHDRVFDSFFGQAGLPPRPPETLGIESPAPGTPGADDAAEDQQLPVTSASRTERLRRRDLAEATATERDDALLLIDSLVVRPPTRVSARRQRAPHGSVDRRRTIRQLQRTGGEVSHLRYRARTRRARPVVVIVDVSGSMRSWVDVGLRFARRVVRVLPHAEAFTAGTRLARVTGALRAPTTERLWREFIAEVPDFAGGTRLGDALAALLDDWGRRGPLRGAVVVVFSDGWEHGGAERLGRQMERLRRLTHRIIWINPRSGQEGWQPQTAGMSAVMPSLDALVAGHTVEDLQGAADLFSTANQGSDNA</sequence>
<dbReference type="InterPro" id="IPR008912">
    <property type="entry name" value="Uncharacterised_CoxE"/>
</dbReference>
<reference evidence="4" key="1">
    <citation type="journal article" date="2019" name="Int. J. Syst. Evol. Microbiol.">
        <title>The Global Catalogue of Microorganisms (GCM) 10K type strain sequencing project: providing services to taxonomists for standard genome sequencing and annotation.</title>
        <authorList>
            <consortium name="The Broad Institute Genomics Platform"/>
            <consortium name="The Broad Institute Genome Sequencing Center for Infectious Disease"/>
            <person name="Wu L."/>
            <person name="Ma J."/>
        </authorList>
    </citation>
    <scope>NUCLEOTIDE SEQUENCE [LARGE SCALE GENOMIC DNA]</scope>
    <source>
        <strain evidence="4">JCM 17458</strain>
    </source>
</reference>
<proteinExistence type="predicted"/>
<dbReference type="InterPro" id="IPR036465">
    <property type="entry name" value="vWFA_dom_sf"/>
</dbReference>
<evidence type="ECO:0000256" key="1">
    <source>
        <dbReference type="SAM" id="MobiDB-lite"/>
    </source>
</evidence>
<evidence type="ECO:0000313" key="3">
    <source>
        <dbReference type="EMBL" id="GAA4283258.1"/>
    </source>
</evidence>
<dbReference type="Gene3D" id="3.40.50.410">
    <property type="entry name" value="von Willebrand factor, type A domain"/>
    <property type="match status" value="1"/>
</dbReference>
<dbReference type="PIRSF" id="PIRSF010256">
    <property type="entry name" value="CoxE_vWa"/>
    <property type="match status" value="1"/>
</dbReference>
<keyword evidence="4" id="KW-1185">Reference proteome</keyword>
<dbReference type="CDD" id="cd00198">
    <property type="entry name" value="vWFA"/>
    <property type="match status" value="1"/>
</dbReference>
<name>A0ABP8EH14_9MICO</name>